<comment type="caution">
    <text evidence="2">The sequence shown here is derived from an EMBL/GenBank/DDBJ whole genome shotgun (WGS) entry which is preliminary data.</text>
</comment>
<protein>
    <submittedName>
        <fullName evidence="2">Uncharacterized protein</fullName>
    </submittedName>
</protein>
<sequence length="153" mass="16514">MASRRAARRRDDGGSSAAGGDDFEEGAHRPRDDGRQQTPRDAGVEGDEEEGRQLRGSPRPEEAGGDDGTGENGAWAIDDDDDNRQRRREAATRMLTSGGLRPQRRRWRRLPGEGDAGQQGGLQAGHWKQGSGSGKAEQGGGGFLWRRHGGQGR</sequence>
<feature type="compositionally biased region" description="Basic and acidic residues" evidence="1">
    <location>
        <begin position="25"/>
        <end position="35"/>
    </location>
</feature>
<dbReference type="EMBL" id="SPHZ02000001">
    <property type="protein sequence ID" value="KAF0933524.1"/>
    <property type="molecule type" value="Genomic_DNA"/>
</dbReference>
<feature type="region of interest" description="Disordered" evidence="1">
    <location>
        <begin position="1"/>
        <end position="153"/>
    </location>
</feature>
<feature type="compositionally biased region" description="Gly residues" evidence="1">
    <location>
        <begin position="114"/>
        <end position="123"/>
    </location>
</feature>
<gene>
    <name evidence="2" type="ORF">E2562_018783</name>
</gene>
<proteinExistence type="predicted"/>
<evidence type="ECO:0000313" key="2">
    <source>
        <dbReference type="EMBL" id="KAF0933524.1"/>
    </source>
</evidence>
<evidence type="ECO:0000256" key="1">
    <source>
        <dbReference type="SAM" id="MobiDB-lite"/>
    </source>
</evidence>
<feature type="compositionally biased region" description="Gly residues" evidence="1">
    <location>
        <begin position="131"/>
        <end position="143"/>
    </location>
</feature>
<name>A0A6G1F9J4_9ORYZ</name>
<organism evidence="2 3">
    <name type="scientific">Oryza meyeriana var. granulata</name>
    <dbReference type="NCBI Taxonomy" id="110450"/>
    <lineage>
        <taxon>Eukaryota</taxon>
        <taxon>Viridiplantae</taxon>
        <taxon>Streptophyta</taxon>
        <taxon>Embryophyta</taxon>
        <taxon>Tracheophyta</taxon>
        <taxon>Spermatophyta</taxon>
        <taxon>Magnoliopsida</taxon>
        <taxon>Liliopsida</taxon>
        <taxon>Poales</taxon>
        <taxon>Poaceae</taxon>
        <taxon>BOP clade</taxon>
        <taxon>Oryzoideae</taxon>
        <taxon>Oryzeae</taxon>
        <taxon>Oryzinae</taxon>
        <taxon>Oryza</taxon>
        <taxon>Oryza meyeriana</taxon>
    </lineage>
</organism>
<evidence type="ECO:0000313" key="3">
    <source>
        <dbReference type="Proteomes" id="UP000479710"/>
    </source>
</evidence>
<dbReference type="Proteomes" id="UP000479710">
    <property type="component" value="Unassembled WGS sequence"/>
</dbReference>
<reference evidence="2 3" key="1">
    <citation type="submission" date="2019-11" db="EMBL/GenBank/DDBJ databases">
        <title>Whole genome sequence of Oryza granulata.</title>
        <authorList>
            <person name="Li W."/>
        </authorList>
    </citation>
    <scope>NUCLEOTIDE SEQUENCE [LARGE SCALE GENOMIC DNA]</scope>
    <source>
        <strain evidence="3">cv. Menghai</strain>
        <tissue evidence="2">Leaf</tissue>
    </source>
</reference>
<keyword evidence="3" id="KW-1185">Reference proteome</keyword>
<feature type="non-terminal residue" evidence="2">
    <location>
        <position position="153"/>
    </location>
</feature>
<dbReference type="AlphaFoldDB" id="A0A6G1F9J4"/>
<accession>A0A6G1F9J4</accession>